<evidence type="ECO:0000256" key="4">
    <source>
        <dbReference type="RuleBase" id="RU365069"/>
    </source>
</evidence>
<dbReference type="EMBL" id="ML992504">
    <property type="protein sequence ID" value="KAF2224719.1"/>
    <property type="molecule type" value="Genomic_DNA"/>
</dbReference>
<keyword evidence="8" id="KW-1185">Reference proteome</keyword>
<gene>
    <name evidence="7" type="ORF">BDZ85DRAFT_194822</name>
</gene>
<comment type="subunit">
    <text evidence="4">Component of the exocyst complex.</text>
</comment>
<dbReference type="PANTHER" id="PTHR13043:SF1">
    <property type="entry name" value="EXOCYST COMPLEX COMPONENT 2"/>
    <property type="match status" value="1"/>
</dbReference>
<dbReference type="InterPro" id="IPR029175">
    <property type="entry name" value="EXOC2/Sec5"/>
</dbReference>
<evidence type="ECO:0000259" key="6">
    <source>
        <dbReference type="Pfam" id="PF15469"/>
    </source>
</evidence>
<dbReference type="Proteomes" id="UP000799538">
    <property type="component" value="Unassembled WGS sequence"/>
</dbReference>
<feature type="compositionally biased region" description="Polar residues" evidence="5">
    <location>
        <begin position="204"/>
        <end position="227"/>
    </location>
</feature>
<keyword evidence="3 4" id="KW-0268">Exocytosis</keyword>
<feature type="domain" description="Exocyst complex component EXOC2/Sec5 N-terminal" evidence="6">
    <location>
        <begin position="88"/>
        <end position="1022"/>
    </location>
</feature>
<protein>
    <recommendedName>
        <fullName evidence="4">Exocyst complex component SEC5</fullName>
    </recommendedName>
</protein>
<comment type="similarity">
    <text evidence="1 4">Belongs to the SEC5 family.</text>
</comment>
<reference evidence="8" key="1">
    <citation type="journal article" date="2020" name="Stud. Mycol.">
        <title>101 Dothideomycetes genomes: A test case for predicting lifestyles and emergence of pathogens.</title>
        <authorList>
            <person name="Haridas S."/>
            <person name="Albert R."/>
            <person name="Binder M."/>
            <person name="Bloem J."/>
            <person name="LaButti K."/>
            <person name="Salamov A."/>
            <person name="Andreopoulos B."/>
            <person name="Baker S."/>
            <person name="Barry K."/>
            <person name="Bills G."/>
            <person name="Bluhm B."/>
            <person name="Cannon C."/>
            <person name="Castanera R."/>
            <person name="Culley D."/>
            <person name="Daum C."/>
            <person name="Ezra D."/>
            <person name="Gonzalez J."/>
            <person name="Henrissat B."/>
            <person name="Kuo A."/>
            <person name="Liang C."/>
            <person name="Lipzen A."/>
            <person name="Lutzoni F."/>
            <person name="Magnuson J."/>
            <person name="Mondo S."/>
            <person name="Nolan M."/>
            <person name="Ohm R."/>
            <person name="Pangilinan J."/>
            <person name="Park H.-J."/>
            <person name="Ramirez L."/>
            <person name="Alfaro M."/>
            <person name="Sun H."/>
            <person name="Tritt A."/>
            <person name="Yoshinaga Y."/>
            <person name="Zwiers L.-H."/>
            <person name="Turgeon B."/>
            <person name="Goodwin S."/>
            <person name="Spatafora J."/>
            <person name="Crous P."/>
            <person name="Grigoriev I."/>
        </authorList>
    </citation>
    <scope>NUCLEOTIDE SEQUENCE [LARGE SCALE GENOMIC DNA]</scope>
    <source>
        <strain evidence="8">CECT 20119</strain>
    </source>
</reference>
<comment type="function">
    <text evidence="4">Component of the exocyst complex involved in the docking of exocytic vesicles with fusion sites on the plasma membrane.</text>
</comment>
<dbReference type="InterPro" id="IPR039481">
    <property type="entry name" value="EXOC2/Sec5_N_dom"/>
</dbReference>
<dbReference type="PANTHER" id="PTHR13043">
    <property type="entry name" value="EXOCYST COMPLEX COMPONENT SEC5"/>
    <property type="match status" value="1"/>
</dbReference>
<dbReference type="GO" id="GO:0006893">
    <property type="term" value="P:Golgi to plasma membrane transport"/>
    <property type="evidence" value="ECO:0007669"/>
    <property type="project" value="UniProtKB-UniRule"/>
</dbReference>
<organism evidence="7 8">
    <name type="scientific">Elsinoe ampelina</name>
    <dbReference type="NCBI Taxonomy" id="302913"/>
    <lineage>
        <taxon>Eukaryota</taxon>
        <taxon>Fungi</taxon>
        <taxon>Dikarya</taxon>
        <taxon>Ascomycota</taxon>
        <taxon>Pezizomycotina</taxon>
        <taxon>Dothideomycetes</taxon>
        <taxon>Dothideomycetidae</taxon>
        <taxon>Myriangiales</taxon>
        <taxon>Elsinoaceae</taxon>
        <taxon>Elsinoe</taxon>
    </lineage>
</organism>
<dbReference type="GO" id="GO:0006887">
    <property type="term" value="P:exocytosis"/>
    <property type="evidence" value="ECO:0007669"/>
    <property type="project" value="UniProtKB-KW"/>
</dbReference>
<evidence type="ECO:0000256" key="5">
    <source>
        <dbReference type="SAM" id="MobiDB-lite"/>
    </source>
</evidence>
<sequence>MSAEVERNLLNHYQLTNLYPSEWPKRDDESDASEDEKPVRRNTSQRSARASRRMSRFSGLDTKASYKSRLSDRDTGGGSGNIVQKDEPDPLGISPSVVSQLRARGLNVEENLKLRNRFMLSSTTFSPALFLSQVHQTASTQDLLQGLEFLSKSIEKKSASLKVLVESNFERFVKAKATIDNVYTEMRTQGVQQTAPPPARNNHNRVSSRGTAHFRSSSNPFSPQGQRQTDDQRKTALTKESEYGVQGIKAPLVELAAKAEEVWGPALGGRDRGEDLKSTLVFVERNHELFQLAGNVQANIRKHDYDALIQNHQKAKEASQTAKLILERADNDPTSLAEAQIFKILATAKMWNDVESQVEAFRKNALKQLANVEAPNENISHDERRESHTELISVLLQLGTTENPIWLWLSSWHDRIRDKITRKFERARLDIEILRRKLAARGQPSQHLVKIYLQSASGGLSDPQRTRLDSPQVIQFWELLEKTFESLLSQKLGLLGEIADYWENARSFMDGRAQKDLPNSIWATDGTRQHLYMSGEHMSQLKTFTNDLVRLLREAVYTLFLEPPIEDISDIFSPAPPQTPAGQTPPVTPADRLRVMGFDEADLPPPTPNVGEAWERYSFWPPHSNSLSGARYLSRILILIGGSASDATSISVIKDDQHGVENLRNMVGAVRERCIQAVCAAWNTDAESCKLLEDWSKNTDRKDLTNMPARFLAFEESVVGDLQKLLYLSEAMSSSNSGDVVVPPPAKLLQVVRSQFVTSLYKALSGTVENAEKSQKLDPSQAPELDALTVPINTELRTEPVGTTGPIERNVRMLLTLSNLKHMQREIIPQLINQFETQFSVKLTEEGNTIRDVLTQIDSRLFQSYVKPAVERLTQMIIEGITSPSWAPAVSRPTNARPYVYDVLLALVLVHTEVSTSASSLTNTIISHLLEQISLALLKGFEQRPNYPLAALMQATLDIEMTAQTLSNYTTDEAQQTQSQIYTVLDQRTDHAARERLQSELQAMRASLKSLRESTKGQFGCFKRDRRGRSERPGSRDRPGSSRQ</sequence>
<keyword evidence="2 4" id="KW-0813">Transport</keyword>
<name>A0A6A6GGI0_9PEZI</name>
<feature type="region of interest" description="Disordered" evidence="5">
    <location>
        <begin position="20"/>
        <end position="94"/>
    </location>
</feature>
<dbReference type="AlphaFoldDB" id="A0A6A6GGI0"/>
<dbReference type="GO" id="GO:0015031">
    <property type="term" value="P:protein transport"/>
    <property type="evidence" value="ECO:0007669"/>
    <property type="project" value="UniProtKB-KW"/>
</dbReference>
<dbReference type="GO" id="GO:0000145">
    <property type="term" value="C:exocyst"/>
    <property type="evidence" value="ECO:0007669"/>
    <property type="project" value="UniProtKB-UniRule"/>
</dbReference>
<evidence type="ECO:0000313" key="8">
    <source>
        <dbReference type="Proteomes" id="UP000799538"/>
    </source>
</evidence>
<feature type="compositionally biased region" description="Basic and acidic residues" evidence="5">
    <location>
        <begin position="1028"/>
        <end position="1044"/>
    </location>
</feature>
<evidence type="ECO:0000313" key="7">
    <source>
        <dbReference type="EMBL" id="KAF2224719.1"/>
    </source>
</evidence>
<proteinExistence type="inferred from homology"/>
<evidence type="ECO:0000256" key="3">
    <source>
        <dbReference type="ARBA" id="ARBA00022483"/>
    </source>
</evidence>
<keyword evidence="4" id="KW-0653">Protein transport</keyword>
<evidence type="ECO:0000256" key="2">
    <source>
        <dbReference type="ARBA" id="ARBA00022448"/>
    </source>
</evidence>
<feature type="region of interest" description="Disordered" evidence="5">
    <location>
        <begin position="188"/>
        <end position="241"/>
    </location>
</feature>
<accession>A0A6A6GGI0</accession>
<dbReference type="Pfam" id="PF15469">
    <property type="entry name" value="Sec5"/>
    <property type="match status" value="1"/>
</dbReference>
<feature type="compositionally biased region" description="Basic and acidic residues" evidence="5">
    <location>
        <begin position="228"/>
        <end position="241"/>
    </location>
</feature>
<dbReference type="OrthoDB" id="26242at2759"/>
<feature type="region of interest" description="Disordered" evidence="5">
    <location>
        <begin position="1014"/>
        <end position="1044"/>
    </location>
</feature>
<evidence type="ECO:0000256" key="1">
    <source>
        <dbReference type="ARBA" id="ARBA00010578"/>
    </source>
</evidence>